<keyword evidence="3" id="KW-1185">Reference proteome</keyword>
<name>A0A427YR05_9TREE</name>
<organism evidence="2 3">
    <name type="scientific">Saitozyma podzolica</name>
    <dbReference type="NCBI Taxonomy" id="1890683"/>
    <lineage>
        <taxon>Eukaryota</taxon>
        <taxon>Fungi</taxon>
        <taxon>Dikarya</taxon>
        <taxon>Basidiomycota</taxon>
        <taxon>Agaricomycotina</taxon>
        <taxon>Tremellomycetes</taxon>
        <taxon>Tremellales</taxon>
        <taxon>Trimorphomycetaceae</taxon>
        <taxon>Saitozyma</taxon>
    </lineage>
</organism>
<comment type="caution">
    <text evidence="2">The sequence shown here is derived from an EMBL/GenBank/DDBJ whole genome shotgun (WGS) entry which is preliminary data.</text>
</comment>
<evidence type="ECO:0000313" key="2">
    <source>
        <dbReference type="EMBL" id="RSH93512.1"/>
    </source>
</evidence>
<accession>A0A427YR05</accession>
<evidence type="ECO:0000313" key="3">
    <source>
        <dbReference type="Proteomes" id="UP000279259"/>
    </source>
</evidence>
<gene>
    <name evidence="2" type="ORF">EHS25_007868</name>
</gene>
<feature type="region of interest" description="Disordered" evidence="1">
    <location>
        <begin position="169"/>
        <end position="217"/>
    </location>
</feature>
<feature type="region of interest" description="Disordered" evidence="1">
    <location>
        <begin position="89"/>
        <end position="118"/>
    </location>
</feature>
<reference evidence="2 3" key="1">
    <citation type="submission" date="2018-11" db="EMBL/GenBank/DDBJ databases">
        <title>Genome sequence of Saitozyma podzolica DSM 27192.</title>
        <authorList>
            <person name="Aliyu H."/>
            <person name="Gorte O."/>
            <person name="Ochsenreither K."/>
        </authorList>
    </citation>
    <scope>NUCLEOTIDE SEQUENCE [LARGE SCALE GENOMIC DNA]</scope>
    <source>
        <strain evidence="2 3">DSM 27192</strain>
    </source>
</reference>
<sequence>MSEGDQASSTGIHSLSISSAGPPQRMARYQGEELEGGQIHYLQFASSPSGVLEVQSGWNTLLVVLEQPFTVPRTDLIAKELQIEIPGWSVELEDDDTDPNEDEREDVTDLDGDGSSGVIPQEPISFAPGDSICDAQVYFYCPTSMGPFDWREHLTPLSVARQRIVDYRIQTGQSDDDDSDSEGTVREDDESDDSDTHTVVGGISDTARALEQLQLED</sequence>
<dbReference type="Proteomes" id="UP000279259">
    <property type="component" value="Unassembled WGS sequence"/>
</dbReference>
<feature type="compositionally biased region" description="Acidic residues" evidence="1">
    <location>
        <begin position="174"/>
        <end position="193"/>
    </location>
</feature>
<dbReference type="AlphaFoldDB" id="A0A427YR05"/>
<dbReference type="OrthoDB" id="10467224at2759"/>
<evidence type="ECO:0000256" key="1">
    <source>
        <dbReference type="SAM" id="MobiDB-lite"/>
    </source>
</evidence>
<feature type="region of interest" description="Disordered" evidence="1">
    <location>
        <begin position="1"/>
        <end position="25"/>
    </location>
</feature>
<feature type="compositionally biased region" description="Low complexity" evidence="1">
    <location>
        <begin position="8"/>
        <end position="19"/>
    </location>
</feature>
<proteinExistence type="predicted"/>
<dbReference type="EMBL" id="RSCD01000004">
    <property type="protein sequence ID" value="RSH93512.1"/>
    <property type="molecule type" value="Genomic_DNA"/>
</dbReference>
<protein>
    <submittedName>
        <fullName evidence="2">Uncharacterized protein</fullName>
    </submittedName>
</protein>
<feature type="compositionally biased region" description="Acidic residues" evidence="1">
    <location>
        <begin position="91"/>
        <end position="112"/>
    </location>
</feature>